<dbReference type="InterPro" id="IPR050722">
    <property type="entry name" value="Pyruvate:ferred/Flavod_OxRd"/>
</dbReference>
<organism evidence="3">
    <name type="scientific">marine sediment metagenome</name>
    <dbReference type="NCBI Taxonomy" id="412755"/>
    <lineage>
        <taxon>unclassified sequences</taxon>
        <taxon>metagenomes</taxon>
        <taxon>ecological metagenomes</taxon>
    </lineage>
</organism>
<evidence type="ECO:0000259" key="1">
    <source>
        <dbReference type="Pfam" id="PF02775"/>
    </source>
</evidence>
<accession>X1CBH2</accession>
<proteinExistence type="predicted"/>
<dbReference type="PANTHER" id="PTHR32154:SF0">
    <property type="entry name" value="PYRUVATE-FLAVODOXIN OXIDOREDUCTASE-RELATED"/>
    <property type="match status" value="1"/>
</dbReference>
<dbReference type="PANTHER" id="PTHR32154">
    <property type="entry name" value="PYRUVATE-FLAVODOXIN OXIDOREDUCTASE-RELATED"/>
    <property type="match status" value="1"/>
</dbReference>
<feature type="non-terminal residue" evidence="3">
    <location>
        <position position="280"/>
    </location>
</feature>
<feature type="non-terminal residue" evidence="3">
    <location>
        <position position="1"/>
    </location>
</feature>
<comment type="caution">
    <text evidence="3">The sequence shown here is derived from an EMBL/GenBank/DDBJ whole genome shotgun (WGS) entry which is preliminary data.</text>
</comment>
<dbReference type="Pfam" id="PF22338">
    <property type="entry name" value="Pyruv_OxRed_insertion"/>
    <property type="match status" value="1"/>
</dbReference>
<dbReference type="SUPFAM" id="SSF52518">
    <property type="entry name" value="Thiamin diphosphate-binding fold (THDP-binding)"/>
    <property type="match status" value="1"/>
</dbReference>
<dbReference type="EMBL" id="BART01025810">
    <property type="protein sequence ID" value="GAG90562.1"/>
    <property type="molecule type" value="Genomic_DNA"/>
</dbReference>
<dbReference type="Gene3D" id="3.40.50.970">
    <property type="match status" value="1"/>
</dbReference>
<feature type="domain" description="Thiamine pyrophosphate enzyme TPP-binding" evidence="1">
    <location>
        <begin position="188"/>
        <end position="274"/>
    </location>
</feature>
<evidence type="ECO:0000313" key="3">
    <source>
        <dbReference type="EMBL" id="GAG90562.1"/>
    </source>
</evidence>
<dbReference type="GO" id="GO:0030976">
    <property type="term" value="F:thiamine pyrophosphate binding"/>
    <property type="evidence" value="ECO:0007669"/>
    <property type="project" value="InterPro"/>
</dbReference>
<dbReference type="Pfam" id="PF02775">
    <property type="entry name" value="TPP_enzyme_C"/>
    <property type="match status" value="1"/>
</dbReference>
<protein>
    <submittedName>
        <fullName evidence="3">Uncharacterized protein</fullName>
    </submittedName>
</protein>
<dbReference type="AlphaFoldDB" id="X1CBH2"/>
<evidence type="ECO:0000259" key="2">
    <source>
        <dbReference type="Pfam" id="PF22338"/>
    </source>
</evidence>
<sequence>ATQLNQIPNQKYADKIPIRSGGFDKFSVKGSQFQRPLLEFSGACAGCGETPYLKLATQMFGGRMIIANATGCSSIWGGSAPAVPFTVNEEGHGPAWANSLFEDNAEYGFGMVLATIQRRNKLADLITQAIKENKVSGDLKEAFSGWLENKDDAEKSKEFGDKIKSGLKDNHGDFVLNEIWEARTMLTKKSIWSVGGDGWAYDIGYGGLDHVLAMGKDINILVFDTEVYSNTGGQASKATPIGSVAKFAASGKKTKKKDLGLMAMTYGYVYVASVAMGSNK</sequence>
<dbReference type="InterPro" id="IPR029061">
    <property type="entry name" value="THDP-binding"/>
</dbReference>
<dbReference type="InterPro" id="IPR011766">
    <property type="entry name" value="TPP_enzyme_TPP-bd"/>
</dbReference>
<dbReference type="GO" id="GO:0006979">
    <property type="term" value="P:response to oxidative stress"/>
    <property type="evidence" value="ECO:0007669"/>
    <property type="project" value="TreeGrafter"/>
</dbReference>
<name>X1CBH2_9ZZZZ</name>
<reference evidence="3" key="1">
    <citation type="journal article" date="2014" name="Front. Microbiol.">
        <title>High frequency of phylogenetically diverse reductive dehalogenase-homologous genes in deep subseafloor sedimentary metagenomes.</title>
        <authorList>
            <person name="Kawai M."/>
            <person name="Futagami T."/>
            <person name="Toyoda A."/>
            <person name="Takaki Y."/>
            <person name="Nishi S."/>
            <person name="Hori S."/>
            <person name="Arai W."/>
            <person name="Tsubouchi T."/>
            <person name="Morono Y."/>
            <person name="Uchiyama I."/>
            <person name="Ito T."/>
            <person name="Fujiyama A."/>
            <person name="Inagaki F."/>
            <person name="Takami H."/>
        </authorList>
    </citation>
    <scope>NUCLEOTIDE SEQUENCE</scope>
    <source>
        <strain evidence="3">Expedition CK06-06</strain>
    </source>
</reference>
<gene>
    <name evidence="3" type="ORF">S01H4_46225</name>
</gene>
<dbReference type="InterPro" id="IPR055168">
    <property type="entry name" value="Pyruv_OxRed_insertion"/>
</dbReference>
<feature type="domain" description="Pyruvate-ferredoxin oxidoreductase insertion" evidence="2">
    <location>
        <begin position="118"/>
        <end position="170"/>
    </location>
</feature>
<dbReference type="GO" id="GO:0003824">
    <property type="term" value="F:catalytic activity"/>
    <property type="evidence" value="ECO:0007669"/>
    <property type="project" value="InterPro"/>
</dbReference>